<dbReference type="GO" id="GO:0071897">
    <property type="term" value="P:DNA biosynthetic process"/>
    <property type="evidence" value="ECO:0007669"/>
    <property type="project" value="UniProtKB-ARBA"/>
</dbReference>
<dbReference type="PANTHER" id="PTHR47027">
    <property type="entry name" value="REVERSE TRANSCRIPTASE DOMAIN-CONTAINING PROTEIN"/>
    <property type="match status" value="1"/>
</dbReference>
<name>V5GWZ6_ANOGL</name>
<reference evidence="2" key="1">
    <citation type="submission" date="2013-07" db="EMBL/GenBank/DDBJ databases">
        <title>Midgut Transcriptome Profiling of Anoplphora glabripennis, a Lignocellulose Degrading, Wood-Boring Cerambycid.</title>
        <authorList>
            <person name="Scully E.D."/>
            <person name="Hoover K."/>
            <person name="Carlson J.E."/>
            <person name="Tien M."/>
            <person name="Geib S.M."/>
        </authorList>
    </citation>
    <scope>NUCLEOTIDE SEQUENCE</scope>
</reference>
<sequence length="209" mass="24214">MKQNKIFLAFIDLEKAFDKVPREKVWESLNKRGVNEKTIRIIQNIYKNNINFVIRNNMKSDAFTTKESLRQGGGLSPTLFILFMDEIIKKCALEIKKLNVGYRNLQRIDISEGAFADDVVIMAGTKKDLEHNLNIWNLVLEENGMKMNKKKMRVMMIGSEQENVNIKAGNENIQQVDVFQYLGVEVENNGKQDAEINRRISKTIKLYIQ</sequence>
<feature type="domain" description="Reverse transcriptase" evidence="1">
    <location>
        <begin position="1"/>
        <end position="186"/>
    </location>
</feature>
<protein>
    <submittedName>
        <fullName evidence="2">Retrovirus-related Pol polyprotein</fullName>
    </submittedName>
</protein>
<evidence type="ECO:0000313" key="2">
    <source>
        <dbReference type="EMBL" id="JAB64818.1"/>
    </source>
</evidence>
<accession>V5GWZ6</accession>
<dbReference type="EMBL" id="GALX01003648">
    <property type="protein sequence ID" value="JAB64818.1"/>
    <property type="molecule type" value="Transcribed_RNA"/>
</dbReference>
<proteinExistence type="predicted"/>
<dbReference type="PROSITE" id="PS50878">
    <property type="entry name" value="RT_POL"/>
    <property type="match status" value="1"/>
</dbReference>
<gene>
    <name evidence="2" type="primary">PO21</name>
</gene>
<dbReference type="SUPFAM" id="SSF56672">
    <property type="entry name" value="DNA/RNA polymerases"/>
    <property type="match status" value="1"/>
</dbReference>
<dbReference type="InterPro" id="IPR000477">
    <property type="entry name" value="RT_dom"/>
</dbReference>
<dbReference type="AlphaFoldDB" id="V5GWZ6"/>
<dbReference type="InterPro" id="IPR043128">
    <property type="entry name" value="Rev_trsase/Diguanyl_cyclase"/>
</dbReference>
<evidence type="ECO:0000259" key="1">
    <source>
        <dbReference type="PROSITE" id="PS50878"/>
    </source>
</evidence>
<dbReference type="Gene3D" id="3.30.70.270">
    <property type="match status" value="1"/>
</dbReference>
<dbReference type="InterPro" id="IPR043502">
    <property type="entry name" value="DNA/RNA_pol_sf"/>
</dbReference>
<organism evidence="2">
    <name type="scientific">Anoplophora glabripennis</name>
    <name type="common">Asian longhorn beetle</name>
    <name type="synonym">Anoplophora nobilis</name>
    <dbReference type="NCBI Taxonomy" id="217634"/>
    <lineage>
        <taxon>Eukaryota</taxon>
        <taxon>Metazoa</taxon>
        <taxon>Ecdysozoa</taxon>
        <taxon>Arthropoda</taxon>
        <taxon>Hexapoda</taxon>
        <taxon>Insecta</taxon>
        <taxon>Pterygota</taxon>
        <taxon>Neoptera</taxon>
        <taxon>Endopterygota</taxon>
        <taxon>Coleoptera</taxon>
        <taxon>Polyphaga</taxon>
        <taxon>Cucujiformia</taxon>
        <taxon>Chrysomeloidea</taxon>
        <taxon>Cerambycidae</taxon>
        <taxon>Lamiinae</taxon>
        <taxon>Lamiini</taxon>
        <taxon>Anoplophora</taxon>
    </lineage>
</organism>
<dbReference type="Pfam" id="PF00078">
    <property type="entry name" value="RVT_1"/>
    <property type="match status" value="1"/>
</dbReference>
<dbReference type="PANTHER" id="PTHR47027:SF20">
    <property type="entry name" value="REVERSE TRANSCRIPTASE-LIKE PROTEIN WITH RNA-DIRECTED DNA POLYMERASE DOMAIN"/>
    <property type="match status" value="1"/>
</dbReference>